<sequence>MDAASVYLQKLKMGKEPPTVNYLQRLILNHLSLIPYETFSKFHYYRKEGPKIPDFQTFVANLESRGWGGTCYSLNVNFARLLMQLGFTCSLVRVLPGHAGIMVHIEGRRFYVDVGYGSPITRPVDLESKAHHLLHGFGEEILFTRWGKKTFLLERQAHGKVFATKEIIWEPLTEEELQSDIEASYADSSDNIAMRRISAVRFQGNQCYFLRDHTLKVIDYRGIREHCFQRQDQWIQAVTEAFHVEEQGVQEAVRFLDDRGVSLFK</sequence>
<evidence type="ECO:0008006" key="4">
    <source>
        <dbReference type="Google" id="ProtNLM"/>
    </source>
</evidence>
<dbReference type="AlphaFoldDB" id="A0A0F5I3C6"/>
<comment type="similarity">
    <text evidence="1">Belongs to the arylamine N-acetyltransferase family.</text>
</comment>
<evidence type="ECO:0000313" key="3">
    <source>
        <dbReference type="Proteomes" id="UP000031563"/>
    </source>
</evidence>
<proteinExistence type="inferred from homology"/>
<dbReference type="STRING" id="1221996.QY95_01888"/>
<dbReference type="Pfam" id="PF00797">
    <property type="entry name" value="Acetyltransf_2"/>
    <property type="match status" value="1"/>
</dbReference>
<reference evidence="2" key="1">
    <citation type="submission" date="2015-02" db="EMBL/GenBank/DDBJ databases">
        <title>Genome Assembly of Bacillaceae bacterium MTCC 8252.</title>
        <authorList>
            <person name="Verma A."/>
            <person name="Khatri I."/>
            <person name="Mual P."/>
            <person name="Subramanian S."/>
            <person name="Krishnamurthi S."/>
        </authorList>
    </citation>
    <scope>NUCLEOTIDE SEQUENCE [LARGE SCALE GENOMIC DNA]</scope>
    <source>
        <strain evidence="2">MTCC 8252</strain>
    </source>
</reference>
<evidence type="ECO:0000313" key="2">
    <source>
        <dbReference type="EMBL" id="KKB40016.1"/>
    </source>
</evidence>
<dbReference type="InterPro" id="IPR001447">
    <property type="entry name" value="Arylamine_N-AcTrfase"/>
</dbReference>
<accession>A0A0F5I3C6</accession>
<dbReference type="InterPro" id="IPR038765">
    <property type="entry name" value="Papain-like_cys_pep_sf"/>
</dbReference>
<dbReference type="Gene3D" id="3.30.2140.20">
    <property type="match status" value="1"/>
</dbReference>
<dbReference type="InterPro" id="IPR053710">
    <property type="entry name" value="Arylamine_NAT_domain_sf"/>
</dbReference>
<dbReference type="EMBL" id="JWIR02000034">
    <property type="protein sequence ID" value="KKB40016.1"/>
    <property type="molecule type" value="Genomic_DNA"/>
</dbReference>
<organism evidence="2 3">
    <name type="scientific">Bacillus thermotolerans</name>
    <name type="common">Quasibacillus thermotolerans</name>
    <dbReference type="NCBI Taxonomy" id="1221996"/>
    <lineage>
        <taxon>Bacteria</taxon>
        <taxon>Bacillati</taxon>
        <taxon>Bacillota</taxon>
        <taxon>Bacilli</taxon>
        <taxon>Bacillales</taxon>
        <taxon>Bacillaceae</taxon>
        <taxon>Bacillus</taxon>
    </lineage>
</organism>
<dbReference type="Proteomes" id="UP000031563">
    <property type="component" value="Unassembled WGS sequence"/>
</dbReference>
<evidence type="ECO:0000256" key="1">
    <source>
        <dbReference type="ARBA" id="ARBA00006547"/>
    </source>
</evidence>
<protein>
    <recommendedName>
        <fullName evidence="4">Arylamine N-acetyltransferase</fullName>
    </recommendedName>
</protein>
<keyword evidence="3" id="KW-1185">Reference proteome</keyword>
<name>A0A0F5I3C6_BACTR</name>
<dbReference type="SUPFAM" id="SSF54001">
    <property type="entry name" value="Cysteine proteinases"/>
    <property type="match status" value="1"/>
</dbReference>
<dbReference type="RefSeq" id="WP_040047649.1">
    <property type="nucleotide sequence ID" value="NZ_JWIR02000034.1"/>
</dbReference>
<comment type="caution">
    <text evidence="2">The sequence shown here is derived from an EMBL/GenBank/DDBJ whole genome shotgun (WGS) entry which is preliminary data.</text>
</comment>
<dbReference type="PANTHER" id="PTHR11786:SF0">
    <property type="entry name" value="ARYLAMINE N-ACETYLTRANSFERASE 4-RELATED"/>
    <property type="match status" value="1"/>
</dbReference>
<dbReference type="GO" id="GO:0016407">
    <property type="term" value="F:acetyltransferase activity"/>
    <property type="evidence" value="ECO:0007669"/>
    <property type="project" value="InterPro"/>
</dbReference>
<gene>
    <name evidence="2" type="ORF">QY95_01888</name>
</gene>
<dbReference type="OrthoDB" id="2845539at2"/>
<dbReference type="PANTHER" id="PTHR11786">
    <property type="entry name" value="N-HYDROXYARYLAMINE O-ACETYLTRANSFERASE"/>
    <property type="match status" value="1"/>
</dbReference>